<dbReference type="Proteomes" id="UP000273675">
    <property type="component" value="Unassembled WGS sequence"/>
</dbReference>
<name>A0A495D1T6_9PROT</name>
<dbReference type="AlphaFoldDB" id="A0A495D1T6"/>
<feature type="transmembrane region" description="Helical" evidence="1">
    <location>
        <begin position="67"/>
        <end position="84"/>
    </location>
</feature>
<dbReference type="Pfam" id="PF03203">
    <property type="entry name" value="MerC"/>
    <property type="match status" value="1"/>
</dbReference>
<evidence type="ECO:0000313" key="2">
    <source>
        <dbReference type="EMBL" id="RKQ95463.1"/>
    </source>
</evidence>
<organism evidence="2 3">
    <name type="scientific">Maricaulis maris</name>
    <dbReference type="NCBI Taxonomy" id="74318"/>
    <lineage>
        <taxon>Bacteria</taxon>
        <taxon>Pseudomonadati</taxon>
        <taxon>Pseudomonadota</taxon>
        <taxon>Alphaproteobacteria</taxon>
        <taxon>Maricaulales</taxon>
        <taxon>Maricaulaceae</taxon>
        <taxon>Maricaulis</taxon>
    </lineage>
</organism>
<dbReference type="EMBL" id="RBIM01000006">
    <property type="protein sequence ID" value="RKQ95463.1"/>
    <property type="molecule type" value="Genomic_DNA"/>
</dbReference>
<evidence type="ECO:0000256" key="1">
    <source>
        <dbReference type="SAM" id="Phobius"/>
    </source>
</evidence>
<keyword evidence="1" id="KW-0812">Transmembrane</keyword>
<proteinExistence type="predicted"/>
<keyword evidence="1" id="KW-0472">Membrane</keyword>
<dbReference type="RefSeq" id="WP_075189729.1">
    <property type="nucleotide sequence ID" value="NZ_RBIM01000006.1"/>
</dbReference>
<reference evidence="2 3" key="1">
    <citation type="submission" date="2018-10" db="EMBL/GenBank/DDBJ databases">
        <title>Genomic Encyclopedia of Type Strains, Phase IV (KMG-IV): sequencing the most valuable type-strain genomes for metagenomic binning, comparative biology and taxonomic classification.</title>
        <authorList>
            <person name="Goeker M."/>
        </authorList>
    </citation>
    <scope>NUCLEOTIDE SEQUENCE [LARGE SCALE GENOMIC DNA]</scope>
    <source>
        <strain evidence="2 3">DSM 4734</strain>
    </source>
</reference>
<sequence>MRRHDAIGIGLSGLCLVHCLALPVLISVSPALFWIESEWTHFGLAMLALLVSVIAMRNWVGGVRGMVLRWMAAIAVGLLFYGALADISELAEQGVTVVGAILLALSHSMAWIAARSSGAHRH</sequence>
<accession>A0A495D1T6</accession>
<dbReference type="GO" id="GO:0015097">
    <property type="term" value="F:mercury ion transmembrane transporter activity"/>
    <property type="evidence" value="ECO:0007669"/>
    <property type="project" value="InterPro"/>
</dbReference>
<comment type="caution">
    <text evidence="2">The sequence shown here is derived from an EMBL/GenBank/DDBJ whole genome shotgun (WGS) entry which is preliminary data.</text>
</comment>
<gene>
    <name evidence="2" type="ORF">C7435_2566</name>
</gene>
<dbReference type="InterPro" id="IPR004891">
    <property type="entry name" value="Mercury-R_MerC"/>
</dbReference>
<feature type="transmembrane region" description="Helical" evidence="1">
    <location>
        <begin position="7"/>
        <end position="35"/>
    </location>
</feature>
<feature type="transmembrane region" description="Helical" evidence="1">
    <location>
        <begin position="41"/>
        <end position="60"/>
    </location>
</feature>
<protein>
    <submittedName>
        <fullName evidence="2">MerC mercury resistance protein</fullName>
    </submittedName>
</protein>
<keyword evidence="1" id="KW-1133">Transmembrane helix</keyword>
<dbReference type="GO" id="GO:0016020">
    <property type="term" value="C:membrane"/>
    <property type="evidence" value="ECO:0007669"/>
    <property type="project" value="InterPro"/>
</dbReference>
<feature type="transmembrane region" description="Helical" evidence="1">
    <location>
        <begin position="96"/>
        <end position="114"/>
    </location>
</feature>
<evidence type="ECO:0000313" key="3">
    <source>
        <dbReference type="Proteomes" id="UP000273675"/>
    </source>
</evidence>